<protein>
    <submittedName>
        <fullName evidence="2">Uncharacterized protein</fullName>
    </submittedName>
</protein>
<name>A0A9E6R897_9HYPH</name>
<accession>A0A9E6R897</accession>
<feature type="compositionally biased region" description="Low complexity" evidence="1">
    <location>
        <begin position="12"/>
        <end position="26"/>
    </location>
</feature>
<evidence type="ECO:0000256" key="1">
    <source>
        <dbReference type="SAM" id="MobiDB-lite"/>
    </source>
</evidence>
<gene>
    <name evidence="2" type="ORF">K6K41_15485</name>
</gene>
<evidence type="ECO:0000313" key="2">
    <source>
        <dbReference type="EMBL" id="QZN98467.1"/>
    </source>
</evidence>
<dbReference type="AlphaFoldDB" id="A0A9E6R897"/>
<dbReference type="KEGG" id="cmet:K6K41_15485"/>
<evidence type="ECO:0000313" key="3">
    <source>
        <dbReference type="Proteomes" id="UP000825701"/>
    </source>
</evidence>
<reference evidence="2" key="1">
    <citation type="submission" date="2021-08" db="EMBL/GenBank/DDBJ databases">
        <authorList>
            <person name="Zhang H."/>
            <person name="Xu M."/>
            <person name="Yu Z."/>
            <person name="Yang L."/>
            <person name="Cai Y."/>
        </authorList>
    </citation>
    <scope>NUCLEOTIDE SEQUENCE</scope>
    <source>
        <strain evidence="2">CHL1</strain>
    </source>
</reference>
<keyword evidence="3" id="KW-1185">Reference proteome</keyword>
<dbReference type="EMBL" id="CP081869">
    <property type="protein sequence ID" value="QZN98467.1"/>
    <property type="molecule type" value="Genomic_DNA"/>
</dbReference>
<feature type="region of interest" description="Disordered" evidence="1">
    <location>
        <begin position="1"/>
        <end position="62"/>
    </location>
</feature>
<proteinExistence type="predicted"/>
<dbReference type="RefSeq" id="WP_261401392.1">
    <property type="nucleotide sequence ID" value="NZ_CP081869.1"/>
</dbReference>
<organism evidence="2 3">
    <name type="scientific">Chenggangzhangella methanolivorans</name>
    <dbReference type="NCBI Taxonomy" id="1437009"/>
    <lineage>
        <taxon>Bacteria</taxon>
        <taxon>Pseudomonadati</taxon>
        <taxon>Pseudomonadota</taxon>
        <taxon>Alphaproteobacteria</taxon>
        <taxon>Hyphomicrobiales</taxon>
        <taxon>Methylopilaceae</taxon>
        <taxon>Chenggangzhangella</taxon>
    </lineage>
</organism>
<dbReference type="Proteomes" id="UP000825701">
    <property type="component" value="Chromosome"/>
</dbReference>
<sequence length="103" mass="11007">MVENLTGFLERSQSLSSRAQSLTSRAPDAPGATLVHRGSDAQTVSPQAFGAAPRPERQPVNGDQMDKVIQSLGMMFDYSIETQMVVRGTTQVSGAANTLLRGQ</sequence>